<dbReference type="SUPFAM" id="SSF52402">
    <property type="entry name" value="Adenine nucleotide alpha hydrolases-like"/>
    <property type="match status" value="2"/>
</dbReference>
<dbReference type="AlphaFoldDB" id="A0AAE3R4A3"/>
<dbReference type="Gene3D" id="3.40.50.620">
    <property type="entry name" value="HUPs"/>
    <property type="match status" value="2"/>
</dbReference>
<dbReference type="InterPro" id="IPR006015">
    <property type="entry name" value="Universal_stress_UspA"/>
</dbReference>
<dbReference type="PANTHER" id="PTHR46268:SF6">
    <property type="entry name" value="UNIVERSAL STRESS PROTEIN UP12"/>
    <property type="match status" value="1"/>
</dbReference>
<name>A0AAE3R4A3_9BACT</name>
<dbReference type="CDD" id="cd00293">
    <property type="entry name" value="USP-like"/>
    <property type="match status" value="1"/>
</dbReference>
<dbReference type="InterPro" id="IPR006016">
    <property type="entry name" value="UspA"/>
</dbReference>
<evidence type="ECO:0000313" key="4">
    <source>
        <dbReference type="Proteomes" id="UP001232063"/>
    </source>
</evidence>
<protein>
    <submittedName>
        <fullName evidence="3">Universal stress protein</fullName>
    </submittedName>
</protein>
<dbReference type="Proteomes" id="UP001232063">
    <property type="component" value="Unassembled WGS sequence"/>
</dbReference>
<accession>A0AAE3R4A3</accession>
<dbReference type="PANTHER" id="PTHR46268">
    <property type="entry name" value="STRESS RESPONSE PROTEIN NHAX"/>
    <property type="match status" value="1"/>
</dbReference>
<dbReference type="RefSeq" id="WP_314510640.1">
    <property type="nucleotide sequence ID" value="NZ_JASJOU010000003.1"/>
</dbReference>
<evidence type="ECO:0000313" key="3">
    <source>
        <dbReference type="EMBL" id="MDJ1501145.1"/>
    </source>
</evidence>
<organism evidence="3 4">
    <name type="scientific">Xanthocytophaga agilis</name>
    <dbReference type="NCBI Taxonomy" id="3048010"/>
    <lineage>
        <taxon>Bacteria</taxon>
        <taxon>Pseudomonadati</taxon>
        <taxon>Bacteroidota</taxon>
        <taxon>Cytophagia</taxon>
        <taxon>Cytophagales</taxon>
        <taxon>Rhodocytophagaceae</taxon>
        <taxon>Xanthocytophaga</taxon>
    </lineage>
</organism>
<dbReference type="PRINTS" id="PR01438">
    <property type="entry name" value="UNVRSLSTRESS"/>
</dbReference>
<dbReference type="EMBL" id="JASJOU010000003">
    <property type="protein sequence ID" value="MDJ1501145.1"/>
    <property type="molecule type" value="Genomic_DNA"/>
</dbReference>
<comment type="similarity">
    <text evidence="1">Belongs to the universal stress protein A family.</text>
</comment>
<feature type="domain" description="UspA" evidence="2">
    <location>
        <begin position="1"/>
        <end position="142"/>
    </location>
</feature>
<gene>
    <name evidence="3" type="ORF">QNI22_10825</name>
</gene>
<dbReference type="InterPro" id="IPR014729">
    <property type="entry name" value="Rossmann-like_a/b/a_fold"/>
</dbReference>
<proteinExistence type="inferred from homology"/>
<evidence type="ECO:0000259" key="2">
    <source>
        <dbReference type="Pfam" id="PF00582"/>
    </source>
</evidence>
<evidence type="ECO:0000256" key="1">
    <source>
        <dbReference type="ARBA" id="ARBA00008791"/>
    </source>
</evidence>
<keyword evidence="4" id="KW-1185">Reference proteome</keyword>
<reference evidence="3" key="1">
    <citation type="submission" date="2023-05" db="EMBL/GenBank/DDBJ databases">
        <authorList>
            <person name="Zhang X."/>
        </authorList>
    </citation>
    <scope>NUCLEOTIDE SEQUENCE</scope>
    <source>
        <strain evidence="3">BD1B2-1</strain>
    </source>
</reference>
<sequence length="272" mass="30869">MKTIIIPTDFSTVAENAMSFVNAIASRKQTRVVLVHTYHLPVIAAPEAGYAQAASLDYMEEELEIKLKETCTKLRHNYPNVTYEAKVLNGFLVDVLPNLAKEMNADLIIMGTDGAYGLKQVLLGTNSVEVLTEATCPVLIIPAEAHFRGIEQIVFATDLWEEPSPDILMVVEIARMFKAEISFVYIPVNGTKELSDEDWKNFYQQLNYDKISFHIQQGRNIEEGIRSFTEKMAADIVVMINYRRTFWDQLFTTSQTKQMAYHTKVPLLVLHA</sequence>
<dbReference type="Pfam" id="PF00582">
    <property type="entry name" value="Usp"/>
    <property type="match status" value="1"/>
</dbReference>
<comment type="caution">
    <text evidence="3">The sequence shown here is derived from an EMBL/GenBank/DDBJ whole genome shotgun (WGS) entry which is preliminary data.</text>
</comment>